<feature type="transmembrane region" description="Helical" evidence="7">
    <location>
        <begin position="228"/>
        <end position="248"/>
    </location>
</feature>
<dbReference type="SUPFAM" id="SSF82866">
    <property type="entry name" value="Multidrug efflux transporter AcrB transmembrane domain"/>
    <property type="match status" value="2"/>
</dbReference>
<dbReference type="Gene3D" id="1.20.1640.10">
    <property type="entry name" value="Multidrug efflux transporter AcrB transmembrane domain"/>
    <property type="match status" value="2"/>
</dbReference>
<dbReference type="Proteomes" id="UP000244893">
    <property type="component" value="Unassembled WGS sequence"/>
</dbReference>
<evidence type="ECO:0000259" key="8">
    <source>
        <dbReference type="PROSITE" id="PS50156"/>
    </source>
</evidence>
<reference evidence="9 10" key="1">
    <citation type="submission" date="2018-05" db="EMBL/GenBank/DDBJ databases">
        <title>Amnibacterium sp. M8JJ-5, whole genome shotgun sequence.</title>
        <authorList>
            <person name="Tuo L."/>
        </authorList>
    </citation>
    <scope>NUCLEOTIDE SEQUENCE [LARGE SCALE GENOMIC DNA]</scope>
    <source>
        <strain evidence="9 10">M8JJ-5</strain>
    </source>
</reference>
<dbReference type="InterPro" id="IPR004869">
    <property type="entry name" value="MMPL_dom"/>
</dbReference>
<evidence type="ECO:0000313" key="10">
    <source>
        <dbReference type="Proteomes" id="UP000244893"/>
    </source>
</evidence>
<organism evidence="9 10">
    <name type="scientific">Amnibacterium flavum</name>
    <dbReference type="NCBI Taxonomy" id="2173173"/>
    <lineage>
        <taxon>Bacteria</taxon>
        <taxon>Bacillati</taxon>
        <taxon>Actinomycetota</taxon>
        <taxon>Actinomycetes</taxon>
        <taxon>Micrococcales</taxon>
        <taxon>Microbacteriaceae</taxon>
        <taxon>Amnibacterium</taxon>
    </lineage>
</organism>
<evidence type="ECO:0000256" key="3">
    <source>
        <dbReference type="ARBA" id="ARBA00022475"/>
    </source>
</evidence>
<feature type="transmembrane region" description="Helical" evidence="7">
    <location>
        <begin position="362"/>
        <end position="385"/>
    </location>
</feature>
<sequence length="683" mass="70482">MRRFTSIVTGRRSAWFTLVGSLLVIGALFAALPKEASSDAPAAGLPSSSQAAQVDALLEKFPSADQTAAILVWSRGGEQLNEADRSAITERAAALAEDSTTPQAVQPQFSEDGEAALVAVPLDAATIDDDLQGAADELRSVASEGLPDGLAAQLTGPVGFQADVSGAFAGADLRLLLVTVAVVALLLIVTYRSPVLWIVPLLVVGAADGLSRFVVTALADAFDIPVDASISGILSVLVFGAGTNYALLLVARYREELHHRQDRNESMRIAVTSAGPAILASGGTVTLSLLTLLLGELAGNRALGFACAIGVVIAMAFALIVLPAALVVCGRGLFWPFVPRPGTAAKRRGFWRGLGERVARRPVVVVTSATAAIAILCLGLGGYAVGLSQTDQLLGDPESVAAQNVIDRSFSAGLSGTTVVLAPDSAADEAVSIAESTDGVASARAGESADGLTRVDLTLDAEPESDAAFATIDRLRTAYADAAGSTAETLVGGVDATQLDFNRAATRDLGLIAPIILGIVFLVLGLLLRSLVAPVLLVASVLATFFASLGASIWIFQGLLGFPALDTNVTLYAFLFLVALGVDYNIFLTTRAREERAGHGTREGMIRALASTGAVITSAGVLLAAVFAVLGVLPVVALTQVGIIVCIGVLLDTLVVRTLVVPALVFLVGDRFWWPSRAGRATS</sequence>
<evidence type="ECO:0000256" key="5">
    <source>
        <dbReference type="ARBA" id="ARBA00022989"/>
    </source>
</evidence>
<comment type="subcellular location">
    <subcellularLocation>
        <location evidence="1">Cell membrane</location>
        <topology evidence="1">Multi-pass membrane protein</topology>
    </subcellularLocation>
</comment>
<feature type="domain" description="SSD" evidence="8">
    <location>
        <begin position="210"/>
        <end position="328"/>
    </location>
</feature>
<feature type="transmembrane region" description="Helical" evidence="7">
    <location>
        <begin position="198"/>
        <end position="222"/>
    </location>
</feature>
<feature type="transmembrane region" description="Helical" evidence="7">
    <location>
        <begin position="509"/>
        <end position="528"/>
    </location>
</feature>
<dbReference type="InterPro" id="IPR000731">
    <property type="entry name" value="SSD"/>
</dbReference>
<dbReference type="RefSeq" id="WP_116757136.1">
    <property type="nucleotide sequence ID" value="NZ_JBHUEX010000001.1"/>
</dbReference>
<dbReference type="Pfam" id="PF03176">
    <property type="entry name" value="MMPL"/>
    <property type="match status" value="2"/>
</dbReference>
<dbReference type="OrthoDB" id="2365435at2"/>
<keyword evidence="10" id="KW-1185">Reference proteome</keyword>
<evidence type="ECO:0000313" key="9">
    <source>
        <dbReference type="EMBL" id="PVZ94625.1"/>
    </source>
</evidence>
<dbReference type="PANTHER" id="PTHR33406:SF6">
    <property type="entry name" value="MEMBRANE PROTEIN YDGH-RELATED"/>
    <property type="match status" value="1"/>
</dbReference>
<proteinExistence type="inferred from homology"/>
<protein>
    <recommendedName>
        <fullName evidence="8">SSD domain-containing protein</fullName>
    </recommendedName>
</protein>
<evidence type="ECO:0000256" key="7">
    <source>
        <dbReference type="SAM" id="Phobius"/>
    </source>
</evidence>
<comment type="caution">
    <text evidence="9">The sequence shown here is derived from an EMBL/GenBank/DDBJ whole genome shotgun (WGS) entry which is preliminary data.</text>
</comment>
<feature type="transmembrane region" description="Helical" evidence="7">
    <location>
        <begin position="608"/>
        <end position="635"/>
    </location>
</feature>
<keyword evidence="3" id="KW-1003">Cell membrane</keyword>
<feature type="domain" description="SSD" evidence="8">
    <location>
        <begin position="538"/>
        <end position="666"/>
    </location>
</feature>
<dbReference type="InterPro" id="IPR050545">
    <property type="entry name" value="Mycobact_MmpL"/>
</dbReference>
<comment type="similarity">
    <text evidence="2">Belongs to the resistance-nodulation-cell division (RND) (TC 2.A.6) family. MmpL subfamily.</text>
</comment>
<dbReference type="PROSITE" id="PS50156">
    <property type="entry name" value="SSD"/>
    <property type="match status" value="2"/>
</dbReference>
<feature type="transmembrane region" description="Helical" evidence="7">
    <location>
        <begin position="535"/>
        <end position="557"/>
    </location>
</feature>
<dbReference type="EMBL" id="QEOP01000002">
    <property type="protein sequence ID" value="PVZ94625.1"/>
    <property type="molecule type" value="Genomic_DNA"/>
</dbReference>
<keyword evidence="5 7" id="KW-1133">Transmembrane helix</keyword>
<dbReference type="AlphaFoldDB" id="A0A2V1HQ28"/>
<feature type="transmembrane region" description="Helical" evidence="7">
    <location>
        <begin position="173"/>
        <end position="191"/>
    </location>
</feature>
<feature type="transmembrane region" description="Helical" evidence="7">
    <location>
        <begin position="641"/>
        <end position="668"/>
    </location>
</feature>
<dbReference type="GO" id="GO:0005886">
    <property type="term" value="C:plasma membrane"/>
    <property type="evidence" value="ECO:0007669"/>
    <property type="project" value="UniProtKB-SubCell"/>
</dbReference>
<dbReference type="PANTHER" id="PTHR33406">
    <property type="entry name" value="MEMBRANE PROTEIN MJ1562-RELATED"/>
    <property type="match status" value="1"/>
</dbReference>
<feature type="transmembrane region" description="Helical" evidence="7">
    <location>
        <begin position="302"/>
        <end position="330"/>
    </location>
</feature>
<evidence type="ECO:0000256" key="2">
    <source>
        <dbReference type="ARBA" id="ARBA00010157"/>
    </source>
</evidence>
<accession>A0A2V1HQ28</accession>
<evidence type="ECO:0000256" key="4">
    <source>
        <dbReference type="ARBA" id="ARBA00022692"/>
    </source>
</evidence>
<evidence type="ECO:0000256" key="1">
    <source>
        <dbReference type="ARBA" id="ARBA00004651"/>
    </source>
</evidence>
<evidence type="ECO:0000256" key="6">
    <source>
        <dbReference type="ARBA" id="ARBA00023136"/>
    </source>
</evidence>
<feature type="transmembrane region" description="Helical" evidence="7">
    <location>
        <begin position="569"/>
        <end position="587"/>
    </location>
</feature>
<keyword evidence="4 7" id="KW-0812">Transmembrane</keyword>
<gene>
    <name evidence="9" type="ORF">DDQ50_13100</name>
</gene>
<keyword evidence="6 7" id="KW-0472">Membrane</keyword>
<feature type="transmembrane region" description="Helical" evidence="7">
    <location>
        <begin position="269"/>
        <end position="290"/>
    </location>
</feature>
<name>A0A2V1HQ28_9MICO</name>